<accession>A0A175QBH4</accession>
<evidence type="ECO:0000313" key="2">
    <source>
        <dbReference type="Proteomes" id="UP000078272"/>
    </source>
</evidence>
<feature type="non-terminal residue" evidence="1">
    <location>
        <position position="85"/>
    </location>
</feature>
<reference evidence="1 2" key="1">
    <citation type="journal article" date="2016" name="Front. Microbiol.">
        <title>Genomic Resource of Rice Seed Associated Bacteria.</title>
        <authorList>
            <person name="Midha S."/>
            <person name="Bansal K."/>
            <person name="Sharma S."/>
            <person name="Kumar N."/>
            <person name="Patil P.P."/>
            <person name="Chaudhry V."/>
            <person name="Patil P.B."/>
        </authorList>
    </citation>
    <scope>NUCLEOTIDE SEQUENCE [LARGE SCALE GENOMIC DNA]</scope>
    <source>
        <strain evidence="1 2">NS226</strain>
    </source>
</reference>
<protein>
    <submittedName>
        <fullName evidence="1">Uncharacterized protein</fullName>
    </submittedName>
</protein>
<organism evidence="1 2">
    <name type="scientific">Aureimonas ureilytica</name>
    <dbReference type="NCBI Taxonomy" id="401562"/>
    <lineage>
        <taxon>Bacteria</taxon>
        <taxon>Pseudomonadati</taxon>
        <taxon>Pseudomonadota</taxon>
        <taxon>Alphaproteobacteria</taxon>
        <taxon>Hyphomicrobiales</taxon>
        <taxon>Aurantimonadaceae</taxon>
        <taxon>Aureimonas</taxon>
    </lineage>
</organism>
<name>A0A175QBH4_9HYPH</name>
<comment type="caution">
    <text evidence="1">The sequence shown here is derived from an EMBL/GenBank/DDBJ whole genome shotgun (WGS) entry which is preliminary data.</text>
</comment>
<evidence type="ECO:0000313" key="1">
    <source>
        <dbReference type="EMBL" id="KTQ67653.1"/>
    </source>
</evidence>
<dbReference type="Proteomes" id="UP000078272">
    <property type="component" value="Unassembled WGS sequence"/>
</dbReference>
<proteinExistence type="predicted"/>
<dbReference type="EMBL" id="LDPZ01000209">
    <property type="protein sequence ID" value="KTQ67653.1"/>
    <property type="molecule type" value="Genomic_DNA"/>
</dbReference>
<sequence length="85" mass="9705">MTEVTHISKDHGNTVFIGSCNHFVVADRAAWLNYTAHAHGCSGINTITEWEERIGSHRRTFNFETFITRFDARNFGRIDAAHLAR</sequence>
<dbReference type="AlphaFoldDB" id="A0A175QBH4"/>
<gene>
    <name evidence="1" type="ORF">NS226_23810</name>
</gene>